<feature type="region of interest" description="Disordered" evidence="1">
    <location>
        <begin position="114"/>
        <end position="151"/>
    </location>
</feature>
<gene>
    <name evidence="2" type="ORF">Tci_894376</name>
</gene>
<comment type="caution">
    <text evidence="2">The sequence shown here is derived from an EMBL/GenBank/DDBJ whole genome shotgun (WGS) entry which is preliminary data.</text>
</comment>
<reference evidence="2" key="1">
    <citation type="journal article" date="2019" name="Sci. Rep.">
        <title>Draft genome of Tanacetum cinerariifolium, the natural source of mosquito coil.</title>
        <authorList>
            <person name="Yamashiro T."/>
            <person name="Shiraishi A."/>
            <person name="Satake H."/>
            <person name="Nakayama K."/>
        </authorList>
    </citation>
    <scope>NUCLEOTIDE SEQUENCE</scope>
</reference>
<name>A0A699UIQ0_TANCI</name>
<evidence type="ECO:0008006" key="3">
    <source>
        <dbReference type="Google" id="ProtNLM"/>
    </source>
</evidence>
<dbReference type="EMBL" id="BKCJ011336981">
    <property type="protein sequence ID" value="GFD22407.1"/>
    <property type="molecule type" value="Genomic_DNA"/>
</dbReference>
<evidence type="ECO:0000256" key="1">
    <source>
        <dbReference type="SAM" id="MobiDB-lite"/>
    </source>
</evidence>
<feature type="non-terminal residue" evidence="2">
    <location>
        <position position="151"/>
    </location>
</feature>
<sequence>MPRECLGIIESKSKVRYSRNKPVVAKVSTTASTSGISPDVAELKDMVRALLLDKKGKSHAPVKVVEESCVTCGGAHSYKNCPATDGNNYRDNIPEFVSQASAVNFNQGNTGYRPPMMSNHISPPGFPPVPNNQKLQRNNQNRFIPNQNQNR</sequence>
<evidence type="ECO:0000313" key="2">
    <source>
        <dbReference type="EMBL" id="GFD22407.1"/>
    </source>
</evidence>
<dbReference type="AlphaFoldDB" id="A0A699UIQ0"/>
<organism evidence="2">
    <name type="scientific">Tanacetum cinerariifolium</name>
    <name type="common">Dalmatian daisy</name>
    <name type="synonym">Chrysanthemum cinerariifolium</name>
    <dbReference type="NCBI Taxonomy" id="118510"/>
    <lineage>
        <taxon>Eukaryota</taxon>
        <taxon>Viridiplantae</taxon>
        <taxon>Streptophyta</taxon>
        <taxon>Embryophyta</taxon>
        <taxon>Tracheophyta</taxon>
        <taxon>Spermatophyta</taxon>
        <taxon>Magnoliopsida</taxon>
        <taxon>eudicotyledons</taxon>
        <taxon>Gunneridae</taxon>
        <taxon>Pentapetalae</taxon>
        <taxon>asterids</taxon>
        <taxon>campanulids</taxon>
        <taxon>Asterales</taxon>
        <taxon>Asteraceae</taxon>
        <taxon>Asteroideae</taxon>
        <taxon>Anthemideae</taxon>
        <taxon>Anthemidinae</taxon>
        <taxon>Tanacetum</taxon>
    </lineage>
</organism>
<accession>A0A699UIQ0</accession>
<protein>
    <recommendedName>
        <fullName evidence="3">Reverse transcriptase domain-containing protein</fullName>
    </recommendedName>
</protein>
<feature type="compositionally biased region" description="Low complexity" evidence="1">
    <location>
        <begin position="131"/>
        <end position="142"/>
    </location>
</feature>
<proteinExistence type="predicted"/>